<gene>
    <name evidence="2" type="ORF">OEV82_03790</name>
</gene>
<dbReference type="Proteomes" id="UP001208656">
    <property type="component" value="Unassembled WGS sequence"/>
</dbReference>
<dbReference type="SUPFAM" id="SSF56281">
    <property type="entry name" value="Metallo-hydrolase/oxidoreductase"/>
    <property type="match status" value="1"/>
</dbReference>
<dbReference type="RefSeq" id="WP_173660448.1">
    <property type="nucleotide sequence ID" value="NZ_JAOUSE010000006.1"/>
</dbReference>
<dbReference type="Gene3D" id="3.60.15.10">
    <property type="entry name" value="Ribonuclease Z/Hydroxyacylglutathione hydrolase-like"/>
    <property type="match status" value="1"/>
</dbReference>
<name>A0ABT2WD41_9BACI</name>
<dbReference type="InterPro" id="IPR050855">
    <property type="entry name" value="NDM-1-like"/>
</dbReference>
<dbReference type="Pfam" id="PF00753">
    <property type="entry name" value="Lactamase_B"/>
    <property type="match status" value="1"/>
</dbReference>
<keyword evidence="3" id="KW-1185">Reference proteome</keyword>
<dbReference type="InterPro" id="IPR036866">
    <property type="entry name" value="RibonucZ/Hydroxyglut_hydro"/>
</dbReference>
<dbReference type="EMBL" id="JAOUSE010000006">
    <property type="protein sequence ID" value="MCU9593578.1"/>
    <property type="molecule type" value="Genomic_DNA"/>
</dbReference>
<evidence type="ECO:0000313" key="3">
    <source>
        <dbReference type="Proteomes" id="UP001208656"/>
    </source>
</evidence>
<reference evidence="2 3" key="1">
    <citation type="submission" date="2022-10" db="EMBL/GenBank/DDBJ databases">
        <title>Description of Fervidibacillus gen. nov. in the family Fervidibacillaceae fam. nov. with two species, Fervidibacillus albus sp. nov., and Fervidibacillus halotolerans sp. nov., isolated from tidal flat sediments.</title>
        <authorList>
            <person name="Kwon K.K."/>
            <person name="Yang S.-H."/>
        </authorList>
    </citation>
    <scope>NUCLEOTIDE SEQUENCE [LARGE SCALE GENOMIC DNA]</scope>
    <source>
        <strain evidence="2 3">DSM 23332</strain>
    </source>
</reference>
<dbReference type="InterPro" id="IPR001279">
    <property type="entry name" value="Metallo-B-lactamas"/>
</dbReference>
<evidence type="ECO:0000259" key="1">
    <source>
        <dbReference type="SMART" id="SM00849"/>
    </source>
</evidence>
<proteinExistence type="predicted"/>
<sequence length="231" mass="26546">MQIIELPIEYELNGQIDIIYPSLVIVNDELTLVDTGYKNLLPLIKNEMLKKGYNMKQLKNILITHYDHDHVGSLYDFKWNYPWVKIIASDIESKYISGKMKSERLIQAESMLEKMSTEESEFGKWFIQELKSLKPVSVDKKVHDGDTILNGKCRVIATPGHTSGHISLYFPELDTVITGDAAVQENNELVIANPQFCLDLENAEQSLMKIKNLKAKYYYCYHGGKHISKEE</sequence>
<comment type="caution">
    <text evidence="2">The sequence shown here is derived from an EMBL/GenBank/DDBJ whole genome shotgun (WGS) entry which is preliminary data.</text>
</comment>
<evidence type="ECO:0000313" key="2">
    <source>
        <dbReference type="EMBL" id="MCU9593578.1"/>
    </source>
</evidence>
<feature type="domain" description="Metallo-beta-lactamase" evidence="1">
    <location>
        <begin position="19"/>
        <end position="222"/>
    </location>
</feature>
<dbReference type="CDD" id="cd07721">
    <property type="entry name" value="yflN-like_MBL-fold"/>
    <property type="match status" value="1"/>
</dbReference>
<dbReference type="SMART" id="SM00849">
    <property type="entry name" value="Lactamase_B"/>
    <property type="match status" value="1"/>
</dbReference>
<dbReference type="PANTHER" id="PTHR42951:SF15">
    <property type="entry name" value="METALLO-BETA-LACTAMASE SUPERFAMILY PROTEIN"/>
    <property type="match status" value="1"/>
</dbReference>
<dbReference type="PANTHER" id="PTHR42951">
    <property type="entry name" value="METALLO-BETA-LACTAMASE DOMAIN-CONTAINING"/>
    <property type="match status" value="1"/>
</dbReference>
<organism evidence="2 3">
    <name type="scientific">Pallidibacillus thermolactis</name>
    <dbReference type="NCBI Taxonomy" id="251051"/>
    <lineage>
        <taxon>Bacteria</taxon>
        <taxon>Bacillati</taxon>
        <taxon>Bacillota</taxon>
        <taxon>Bacilli</taxon>
        <taxon>Bacillales</taxon>
        <taxon>Bacillaceae</taxon>
        <taxon>Pallidibacillus</taxon>
    </lineage>
</organism>
<protein>
    <submittedName>
        <fullName evidence="2">MBL fold metallo-hydrolase</fullName>
    </submittedName>
</protein>
<accession>A0ABT2WD41</accession>